<dbReference type="InterPro" id="IPR058578">
    <property type="entry name" value="IspG_TIM"/>
</dbReference>
<dbReference type="Gene3D" id="3.30.413.10">
    <property type="entry name" value="Sulfite Reductase Hemoprotein, domain 1"/>
    <property type="match status" value="1"/>
</dbReference>
<evidence type="ECO:0000259" key="9">
    <source>
        <dbReference type="Pfam" id="PF26540"/>
    </source>
</evidence>
<evidence type="ECO:0000256" key="4">
    <source>
        <dbReference type="ARBA" id="ARBA00023004"/>
    </source>
</evidence>
<comment type="function">
    <text evidence="7">Converts 2C-methyl-D-erythritol 2,4-cyclodiphosphate (ME-2,4cPP) into 1-hydroxy-2-methyl-2-(E)-butenyl 4-diphosphate.</text>
</comment>
<sequence length="438" mass="46863">MAGIADLSTAPKLKKALREAKFGREGFNMTASRRLSAAVNIDGVIVGGNAPVVVQSMTNTDTADIAATVAQVAALARAGSELVRVTVDRDEAAKALPHIRDQLRAQGCQVPLVGDFHYNGHTLLSENPACAEALAKYRINPGNVGFKDKKDRQFSAIIELALRYAKPVRIGVNWGSLDQQLLTRLMDENANSPTPKDARAVMHEAIVQSALLSAARAEELGMKPEHIVISAKVSAVQDLISVYTMLAERCQYALHVGLTEAGMGSKGIVASSAAMGVLLQSGIGDTIRFSLTPEPGGDRTLEVRAAQELLQTMGLRSFVPIVAACPGCGRTTSTVFQELARDVQDMIRDRMPEWKTRYPGVETLNLAVMGCIVNGPGESKHADIGISLPGTGEQPSAPVFIDGKKALVLRGPNIAEEFKNILEDYIERRFGAANRKAG</sequence>
<evidence type="ECO:0000256" key="2">
    <source>
        <dbReference type="ARBA" id="ARBA00022723"/>
    </source>
</evidence>
<dbReference type="Pfam" id="PF26540">
    <property type="entry name" value="GcpE_C"/>
    <property type="match status" value="1"/>
</dbReference>
<dbReference type="GO" id="GO:0141197">
    <property type="term" value="F:4-hydroxy-3-methylbut-2-enyl-diphosphate synthase activity (flavodoxin)"/>
    <property type="evidence" value="ECO:0007669"/>
    <property type="project" value="UniProtKB-EC"/>
</dbReference>
<keyword evidence="4 7" id="KW-0408">Iron</keyword>
<reference evidence="11" key="1">
    <citation type="submission" date="2015-02" db="EMBL/GenBank/DDBJ databases">
        <authorList>
            <person name="Chooi Y.-H."/>
        </authorList>
    </citation>
    <scope>NUCLEOTIDE SEQUENCE [LARGE SCALE GENOMIC DNA]</scope>
    <source>
        <strain evidence="11">strain Y</strain>
    </source>
</reference>
<keyword evidence="6 7" id="KW-0414">Isoprene biosynthesis</keyword>
<comment type="cofactor">
    <cofactor evidence="7">
        <name>[4Fe-4S] cluster</name>
        <dbReference type="ChEBI" id="CHEBI:49883"/>
    </cofactor>
    <text evidence="7">Binds 1 [4Fe-4S] cluster.</text>
</comment>
<dbReference type="EMBL" id="LN829119">
    <property type="protein sequence ID" value="CPR18032.1"/>
    <property type="molecule type" value="Genomic_DNA"/>
</dbReference>
<dbReference type="GO" id="GO:0019288">
    <property type="term" value="P:isopentenyl diphosphate biosynthetic process, methylerythritol 4-phosphate pathway"/>
    <property type="evidence" value="ECO:0007669"/>
    <property type="project" value="UniProtKB-UniRule"/>
</dbReference>
<dbReference type="Proteomes" id="UP000033187">
    <property type="component" value="Chromosome 1"/>
</dbReference>
<feature type="binding site" evidence="7">
    <location>
        <position position="371"/>
    </location>
    <ligand>
        <name>[4Fe-4S] cluster</name>
        <dbReference type="ChEBI" id="CHEBI:49883"/>
    </ligand>
</feature>
<dbReference type="PANTHER" id="PTHR30454">
    <property type="entry name" value="4-HYDROXY-3-METHYLBUT-2-EN-1-YL DIPHOSPHATE SYNTHASE"/>
    <property type="match status" value="1"/>
</dbReference>
<comment type="similarity">
    <text evidence="7">Belongs to the IspG family.</text>
</comment>
<accession>A0A0D6JDJ5</accession>
<feature type="domain" description="IspG C-terminal" evidence="9">
    <location>
        <begin position="322"/>
        <end position="423"/>
    </location>
</feature>
<dbReference type="UniPathway" id="UPA00056">
    <property type="reaction ID" value="UER00096"/>
</dbReference>
<evidence type="ECO:0000256" key="6">
    <source>
        <dbReference type="ARBA" id="ARBA00023229"/>
    </source>
</evidence>
<name>A0A0D6JDJ5_9HYPH</name>
<dbReference type="Gene3D" id="3.20.20.20">
    <property type="entry name" value="Dihydropteroate synthase-like"/>
    <property type="match status" value="1"/>
</dbReference>
<dbReference type="SUPFAM" id="SSF56014">
    <property type="entry name" value="Nitrite and sulphite reductase 4Fe-4S domain-like"/>
    <property type="match status" value="1"/>
</dbReference>
<dbReference type="InterPro" id="IPR045854">
    <property type="entry name" value="NO2/SO3_Rdtase_4Fe4S_sf"/>
</dbReference>
<dbReference type="KEGG" id="fiy:BN1229_v1_1527"/>
<dbReference type="GO" id="GO:0046429">
    <property type="term" value="F:4-hydroxy-3-methylbut-2-en-1-yl diphosphate synthase activity (ferredoxin)"/>
    <property type="evidence" value="ECO:0007669"/>
    <property type="project" value="UniProtKB-UniRule"/>
</dbReference>
<comment type="pathway">
    <text evidence="7">Isoprenoid biosynthesis; isopentenyl diphosphate biosynthesis via DXP pathway; isopentenyl diphosphate from 1-deoxy-D-xylulose 5-phosphate: step 5/6.</text>
</comment>
<dbReference type="InterPro" id="IPR016425">
    <property type="entry name" value="IspG_bac"/>
</dbReference>
<evidence type="ECO:0000313" key="10">
    <source>
        <dbReference type="EMBL" id="CPR18032.1"/>
    </source>
</evidence>
<dbReference type="InterPro" id="IPR058579">
    <property type="entry name" value="IspG_C"/>
</dbReference>
<dbReference type="InterPro" id="IPR004588">
    <property type="entry name" value="IspG_bac-typ"/>
</dbReference>
<dbReference type="PIRSF" id="PIRSF004640">
    <property type="entry name" value="IspG"/>
    <property type="match status" value="1"/>
</dbReference>
<comment type="catalytic activity">
    <reaction evidence="7">
        <text>(2E)-4-hydroxy-3-methylbut-2-enyl diphosphate + oxidized [flavodoxin] + H2O + 2 H(+) = 2-C-methyl-D-erythritol 2,4-cyclic diphosphate + reduced [flavodoxin]</text>
        <dbReference type="Rhea" id="RHEA:43604"/>
        <dbReference type="Rhea" id="RHEA-COMP:10622"/>
        <dbReference type="Rhea" id="RHEA-COMP:10623"/>
        <dbReference type="ChEBI" id="CHEBI:15377"/>
        <dbReference type="ChEBI" id="CHEBI:15378"/>
        <dbReference type="ChEBI" id="CHEBI:57618"/>
        <dbReference type="ChEBI" id="CHEBI:58210"/>
        <dbReference type="ChEBI" id="CHEBI:58483"/>
        <dbReference type="ChEBI" id="CHEBI:128753"/>
        <dbReference type="EC" id="1.17.7.3"/>
    </reaction>
</comment>
<keyword evidence="5 7" id="KW-0411">Iron-sulfur</keyword>
<evidence type="ECO:0000256" key="3">
    <source>
        <dbReference type="ARBA" id="ARBA00023002"/>
    </source>
</evidence>
<dbReference type="HAMAP" id="MF_00159">
    <property type="entry name" value="IspG"/>
    <property type="match status" value="1"/>
</dbReference>
<feature type="binding site" evidence="7">
    <location>
        <position position="325"/>
    </location>
    <ligand>
        <name>[4Fe-4S] cluster</name>
        <dbReference type="ChEBI" id="CHEBI:49883"/>
    </ligand>
</feature>
<keyword evidence="2 7" id="KW-0479">Metal-binding</keyword>
<evidence type="ECO:0000256" key="7">
    <source>
        <dbReference type="HAMAP-Rule" id="MF_00159"/>
    </source>
</evidence>
<proteinExistence type="inferred from homology"/>
<keyword evidence="11" id="KW-1185">Reference proteome</keyword>
<keyword evidence="1 7" id="KW-0004">4Fe-4S</keyword>
<dbReference type="EC" id="1.17.7.3" evidence="7"/>
<dbReference type="KEGG" id="fil:BN1229_v1_1525"/>
<dbReference type="GO" id="GO:0051539">
    <property type="term" value="F:4 iron, 4 sulfur cluster binding"/>
    <property type="evidence" value="ECO:0007669"/>
    <property type="project" value="UniProtKB-UniRule"/>
</dbReference>
<dbReference type="NCBIfam" id="NF001540">
    <property type="entry name" value="PRK00366.1"/>
    <property type="match status" value="1"/>
</dbReference>
<feature type="binding site" evidence="7">
    <location>
        <position position="378"/>
    </location>
    <ligand>
        <name>[4Fe-4S] cluster</name>
        <dbReference type="ChEBI" id="CHEBI:49883"/>
    </ligand>
</feature>
<evidence type="ECO:0000313" key="11">
    <source>
        <dbReference type="Proteomes" id="UP000033187"/>
    </source>
</evidence>
<feature type="domain" description="IspG TIM-barrel" evidence="8">
    <location>
        <begin position="38"/>
        <end position="306"/>
    </location>
</feature>
<dbReference type="FunFam" id="3.30.413.10:FF:000012">
    <property type="entry name" value="4-hydroxy-3-methylbut-2-en-1-yl diphosphate synthase (flavodoxin)"/>
    <property type="match status" value="1"/>
</dbReference>
<dbReference type="PANTHER" id="PTHR30454:SF0">
    <property type="entry name" value="4-HYDROXY-3-METHYLBUT-2-EN-1-YL DIPHOSPHATE SYNTHASE (FERREDOXIN), CHLOROPLASTIC"/>
    <property type="match status" value="1"/>
</dbReference>
<dbReference type="GO" id="GO:0005506">
    <property type="term" value="F:iron ion binding"/>
    <property type="evidence" value="ECO:0007669"/>
    <property type="project" value="InterPro"/>
</dbReference>
<gene>
    <name evidence="7 10" type="primary">ispG</name>
    <name evidence="10" type="ORF">YBN1229_v1_1527</name>
</gene>
<dbReference type="NCBIfam" id="TIGR00612">
    <property type="entry name" value="ispG_gcpE"/>
    <property type="match status" value="1"/>
</dbReference>
<keyword evidence="3 7" id="KW-0560">Oxidoreductase</keyword>
<evidence type="ECO:0000256" key="1">
    <source>
        <dbReference type="ARBA" id="ARBA00022485"/>
    </source>
</evidence>
<evidence type="ECO:0000259" key="8">
    <source>
        <dbReference type="Pfam" id="PF04551"/>
    </source>
</evidence>
<dbReference type="Pfam" id="PF04551">
    <property type="entry name" value="GcpE"/>
    <property type="match status" value="1"/>
</dbReference>
<feature type="binding site" evidence="7">
    <location>
        <position position="328"/>
    </location>
    <ligand>
        <name>[4Fe-4S] cluster</name>
        <dbReference type="ChEBI" id="CHEBI:49883"/>
    </ligand>
</feature>
<dbReference type="InterPro" id="IPR011005">
    <property type="entry name" value="Dihydropteroate_synth-like_sf"/>
</dbReference>
<evidence type="ECO:0000256" key="5">
    <source>
        <dbReference type="ARBA" id="ARBA00023014"/>
    </source>
</evidence>
<dbReference type="AlphaFoldDB" id="A0A0D6JDJ5"/>
<dbReference type="GO" id="GO:0016114">
    <property type="term" value="P:terpenoid biosynthetic process"/>
    <property type="evidence" value="ECO:0007669"/>
    <property type="project" value="InterPro"/>
</dbReference>
<organism evidence="10 11">
    <name type="scientific">Candidatus Filomicrobium marinum</name>
    <dbReference type="NCBI Taxonomy" id="1608628"/>
    <lineage>
        <taxon>Bacteria</taxon>
        <taxon>Pseudomonadati</taxon>
        <taxon>Pseudomonadota</taxon>
        <taxon>Alphaproteobacteria</taxon>
        <taxon>Hyphomicrobiales</taxon>
        <taxon>Hyphomicrobiaceae</taxon>
        <taxon>Filomicrobium</taxon>
    </lineage>
</organism>
<protein>
    <recommendedName>
        <fullName evidence="7">4-hydroxy-3-methylbut-2-en-1-yl diphosphate synthase (flavodoxin)</fullName>
        <ecNumber evidence="7">1.17.7.3</ecNumber>
    </recommendedName>
    <alternativeName>
        <fullName evidence="7">1-hydroxy-2-methyl-2-(E)-butenyl 4-diphosphate synthase</fullName>
    </alternativeName>
</protein>